<dbReference type="FunFam" id="1.10.12.10:FF:000004">
    <property type="entry name" value="Delta3,5-delta2,4-dienoyl-CoA isomerase"/>
    <property type="match status" value="1"/>
</dbReference>
<dbReference type="AlphaFoldDB" id="A0AAV1II21"/>
<dbReference type="GO" id="GO:0006631">
    <property type="term" value="P:fatty acid metabolic process"/>
    <property type="evidence" value="ECO:0007669"/>
    <property type="project" value="UniProtKB-KW"/>
</dbReference>
<evidence type="ECO:0000256" key="2">
    <source>
        <dbReference type="ARBA" id="ARBA00005254"/>
    </source>
</evidence>
<evidence type="ECO:0000313" key="8">
    <source>
        <dbReference type="Proteomes" id="UP001314263"/>
    </source>
</evidence>
<dbReference type="PROSITE" id="PS00166">
    <property type="entry name" value="ENOYL_COA_HYDRATASE"/>
    <property type="match status" value="1"/>
</dbReference>
<dbReference type="InterPro" id="IPR018376">
    <property type="entry name" value="Enoyl-CoA_hyd/isom_CS"/>
</dbReference>
<evidence type="ECO:0000256" key="1">
    <source>
        <dbReference type="ARBA" id="ARBA00005005"/>
    </source>
</evidence>
<comment type="caution">
    <text evidence="7">The sequence shown here is derived from an EMBL/GenBank/DDBJ whole genome shotgun (WGS) entry which is preliminary data.</text>
</comment>
<dbReference type="PANTHER" id="PTHR43149">
    <property type="entry name" value="ENOYL-COA HYDRATASE"/>
    <property type="match status" value="1"/>
</dbReference>
<dbReference type="Gene3D" id="1.10.12.10">
    <property type="entry name" value="Lyase 2-enoyl-coa Hydratase, Chain A, domain 2"/>
    <property type="match status" value="1"/>
</dbReference>
<keyword evidence="4" id="KW-0443">Lipid metabolism</keyword>
<name>A0AAV1II21_9CHLO</name>
<dbReference type="EMBL" id="CAUYUE010000014">
    <property type="protein sequence ID" value="CAK0786307.1"/>
    <property type="molecule type" value="Genomic_DNA"/>
</dbReference>
<accession>A0AAV1II21</accession>
<evidence type="ECO:0000256" key="5">
    <source>
        <dbReference type="ARBA" id="ARBA00023235"/>
    </source>
</evidence>
<evidence type="ECO:0000256" key="4">
    <source>
        <dbReference type="ARBA" id="ARBA00023098"/>
    </source>
</evidence>
<dbReference type="Proteomes" id="UP001314263">
    <property type="component" value="Unassembled WGS sequence"/>
</dbReference>
<evidence type="ECO:0000256" key="3">
    <source>
        <dbReference type="ARBA" id="ARBA00022832"/>
    </source>
</evidence>
<comment type="pathway">
    <text evidence="1">Lipid metabolism; fatty acid beta-oxidation.</text>
</comment>
<dbReference type="Pfam" id="PF00378">
    <property type="entry name" value="ECH_1"/>
    <property type="match status" value="1"/>
</dbReference>
<keyword evidence="5" id="KW-0413">Isomerase</keyword>
<gene>
    <name evidence="7" type="ORF">CVIRNUC_009520</name>
</gene>
<dbReference type="GO" id="GO:0016853">
    <property type="term" value="F:isomerase activity"/>
    <property type="evidence" value="ECO:0007669"/>
    <property type="project" value="UniProtKB-KW"/>
</dbReference>
<protein>
    <submittedName>
        <fullName evidence="7">Uncharacterized protein</fullName>
    </submittedName>
</protein>
<dbReference type="InterPro" id="IPR001753">
    <property type="entry name" value="Enoyl-CoA_hydra/iso"/>
</dbReference>
<keyword evidence="8" id="KW-1185">Reference proteome</keyword>
<dbReference type="SUPFAM" id="SSF52096">
    <property type="entry name" value="ClpP/crotonase"/>
    <property type="match status" value="1"/>
</dbReference>
<dbReference type="InterPro" id="IPR014748">
    <property type="entry name" value="Enoyl-CoA_hydra_C"/>
</dbReference>
<keyword evidence="3" id="KW-0276">Fatty acid metabolism</keyword>
<reference evidence="7 8" key="1">
    <citation type="submission" date="2023-10" db="EMBL/GenBank/DDBJ databases">
        <authorList>
            <person name="Maclean D."/>
            <person name="Macfadyen A."/>
        </authorList>
    </citation>
    <scope>NUCLEOTIDE SEQUENCE [LARGE SCALE GENOMIC DNA]</scope>
</reference>
<sequence length="187" mass="20055">MTSAWSSFGAKDSITALEKCRWPVIAAVQGACFGAGLDIISAADIRYCTEDAYFCVKEVDLAITADMGVLQRLPGLIGQGRARELSLTARMFRAQEAKAMGLVTEVFPDAAALQAATMTCAVAIAAKSPLAVTGTKRVLLHSRCHSMGDGLEYVATWNSAQMPSEDLHKVTQSLQNKAMQPPRFSKL</sequence>
<organism evidence="7 8">
    <name type="scientific">Coccomyxa viridis</name>
    <dbReference type="NCBI Taxonomy" id="1274662"/>
    <lineage>
        <taxon>Eukaryota</taxon>
        <taxon>Viridiplantae</taxon>
        <taxon>Chlorophyta</taxon>
        <taxon>core chlorophytes</taxon>
        <taxon>Trebouxiophyceae</taxon>
        <taxon>Trebouxiophyceae incertae sedis</taxon>
        <taxon>Coccomyxaceae</taxon>
        <taxon>Coccomyxa</taxon>
    </lineage>
</organism>
<comment type="similarity">
    <text evidence="2 6">Belongs to the enoyl-CoA hydratase/isomerase family.</text>
</comment>
<dbReference type="Gene3D" id="3.90.226.10">
    <property type="entry name" value="2-enoyl-CoA Hydratase, Chain A, domain 1"/>
    <property type="match status" value="1"/>
</dbReference>
<dbReference type="InterPro" id="IPR045002">
    <property type="entry name" value="Ech1-like"/>
</dbReference>
<dbReference type="InterPro" id="IPR029045">
    <property type="entry name" value="ClpP/crotonase-like_dom_sf"/>
</dbReference>
<dbReference type="CDD" id="cd06558">
    <property type="entry name" value="crotonase-like"/>
    <property type="match status" value="1"/>
</dbReference>
<evidence type="ECO:0000313" key="7">
    <source>
        <dbReference type="EMBL" id="CAK0786307.1"/>
    </source>
</evidence>
<proteinExistence type="inferred from homology"/>
<evidence type="ECO:0000256" key="6">
    <source>
        <dbReference type="RuleBase" id="RU003707"/>
    </source>
</evidence>